<dbReference type="InterPro" id="IPR036513">
    <property type="entry name" value="STAS_dom_sf"/>
</dbReference>
<dbReference type="InterPro" id="IPR058548">
    <property type="entry name" value="MlaB-like_STAS"/>
</dbReference>
<dbReference type="OrthoDB" id="6174465at2"/>
<dbReference type="Proteomes" id="UP000185639">
    <property type="component" value="Unassembled WGS sequence"/>
</dbReference>
<keyword evidence="3" id="KW-1185">Reference proteome</keyword>
<feature type="domain" description="STAS" evidence="1">
    <location>
        <begin position="14"/>
        <end position="108"/>
    </location>
</feature>
<dbReference type="Pfam" id="PF13466">
    <property type="entry name" value="STAS_2"/>
    <property type="match status" value="1"/>
</dbReference>
<proteinExistence type="predicted"/>
<evidence type="ECO:0000313" key="3">
    <source>
        <dbReference type="Proteomes" id="UP000185639"/>
    </source>
</evidence>
<dbReference type="Gene3D" id="3.30.750.24">
    <property type="entry name" value="STAS domain"/>
    <property type="match status" value="1"/>
</dbReference>
<dbReference type="AlphaFoldDB" id="A0A1N7NLE1"/>
<reference evidence="3" key="1">
    <citation type="submission" date="2017-01" db="EMBL/GenBank/DDBJ databases">
        <authorList>
            <person name="Varghese N."/>
            <person name="Submissions S."/>
        </authorList>
    </citation>
    <scope>NUCLEOTIDE SEQUENCE [LARGE SCALE GENOMIC DNA]</scope>
    <source>
        <strain evidence="3">DSM 24913</strain>
    </source>
</reference>
<dbReference type="CDD" id="cd07043">
    <property type="entry name" value="STAS_anti-anti-sigma_factors"/>
    <property type="match status" value="1"/>
</dbReference>
<accession>A0A1N7NLE1</accession>
<protein>
    <submittedName>
        <fullName evidence="2">Phospholipid transport system transporter-binding protein</fullName>
    </submittedName>
</protein>
<name>A0A1N7NLE1_9GAMM</name>
<gene>
    <name evidence="2" type="ORF">SAMN05421686_107108</name>
</gene>
<organism evidence="2 3">
    <name type="scientific">Thalassolituus maritimus</name>
    <dbReference type="NCBI Taxonomy" id="484498"/>
    <lineage>
        <taxon>Bacteria</taxon>
        <taxon>Pseudomonadati</taxon>
        <taxon>Pseudomonadota</taxon>
        <taxon>Gammaproteobacteria</taxon>
        <taxon>Oceanospirillales</taxon>
        <taxon>Oceanospirillaceae</taxon>
        <taxon>Thalassolituus</taxon>
    </lineage>
</organism>
<dbReference type="SUPFAM" id="SSF52091">
    <property type="entry name" value="SpoIIaa-like"/>
    <property type="match status" value="1"/>
</dbReference>
<evidence type="ECO:0000313" key="2">
    <source>
        <dbReference type="EMBL" id="SIS99184.1"/>
    </source>
</evidence>
<sequence length="108" mass="11243">MSAPSLSVDKTGDIQVAGDLTLHTVASLIKPGHEAIAQAQGQVVVDLAAVSRFSSAGVALILNWLRAAETRKVSLMIKNPPADLPAIIEVCDLDAVFEPVLSGSDLPE</sequence>
<dbReference type="RefSeq" id="WP_076516432.1">
    <property type="nucleotide sequence ID" value="NZ_FTOH01000007.1"/>
</dbReference>
<dbReference type="STRING" id="484498.SAMN05421686_107108"/>
<evidence type="ECO:0000259" key="1">
    <source>
        <dbReference type="PROSITE" id="PS50801"/>
    </source>
</evidence>
<dbReference type="EMBL" id="FTOH01000007">
    <property type="protein sequence ID" value="SIS99184.1"/>
    <property type="molecule type" value="Genomic_DNA"/>
</dbReference>
<dbReference type="PROSITE" id="PS50801">
    <property type="entry name" value="STAS"/>
    <property type="match status" value="1"/>
</dbReference>
<dbReference type="InterPro" id="IPR002645">
    <property type="entry name" value="STAS_dom"/>
</dbReference>